<feature type="compositionally biased region" description="Polar residues" evidence="1">
    <location>
        <begin position="230"/>
        <end position="243"/>
    </location>
</feature>
<dbReference type="OrthoDB" id="2507214at2759"/>
<name>A0A2S4W350_9BASI</name>
<feature type="compositionally biased region" description="Basic and acidic residues" evidence="1">
    <location>
        <begin position="297"/>
        <end position="308"/>
    </location>
</feature>
<evidence type="ECO:0000313" key="3">
    <source>
        <dbReference type="Proteomes" id="UP000238274"/>
    </source>
</evidence>
<sequence length="512" mass="57929">MQPLNAMPPKKSTIKKKATTKKTTTKKKTSKKKVDDSSDDSAAETPGHLKKSDYLILINWLKIKKNYEACFGTGKAPPVGRPVKGTINGFELMAINLRNQSPSKINLTAQKMKDRFNSYKDKYKKAHTEATSTGFGLTAANRKAGVRTIEEKLEKMCPNYSAMNKLMVRKPFVTPLYKADAQDEDSTDENDGRPVEEKSSESESDSEISVNSMRRRNEVEERTSPEPENDQTNANGVDQGQEQADTDSKYDCYLTQIENLEQSDEMAAGAARLPQQSHQKKKPSEPNQFGFANALARARDEVSDHLSDPEYNPSPTKKTKKKKHKYQSKSTHGLTAAELALDESTDDDQPTQNQTTQNTSKDKRRASNSNNINPKSHHTPGSSKPNPFGAYEEYANNKEAGKAQVAREGLGFEMFKFDRQMNKDDKGVELEGRRLDHTIALDQKKWDQGIEIEEKKLTWEKEERAKDRQFEIEKLDRLASQDNVGKKYELVTKCIQTEVKTEEIMRLAELFK</sequence>
<gene>
    <name evidence="2" type="ORF">PSHT_06797</name>
</gene>
<dbReference type="VEuPathDB" id="FungiDB:PSHT_06797"/>
<feature type="region of interest" description="Disordered" evidence="1">
    <location>
        <begin position="179"/>
        <end position="246"/>
    </location>
</feature>
<feature type="region of interest" description="Disordered" evidence="1">
    <location>
        <begin position="267"/>
        <end position="391"/>
    </location>
</feature>
<accession>A0A2S4W350</accession>
<evidence type="ECO:0000256" key="1">
    <source>
        <dbReference type="SAM" id="MobiDB-lite"/>
    </source>
</evidence>
<organism evidence="2 3">
    <name type="scientific">Puccinia striiformis</name>
    <dbReference type="NCBI Taxonomy" id="27350"/>
    <lineage>
        <taxon>Eukaryota</taxon>
        <taxon>Fungi</taxon>
        <taxon>Dikarya</taxon>
        <taxon>Basidiomycota</taxon>
        <taxon>Pucciniomycotina</taxon>
        <taxon>Pucciniomycetes</taxon>
        <taxon>Pucciniales</taxon>
        <taxon>Pucciniaceae</taxon>
        <taxon>Puccinia</taxon>
    </lineage>
</organism>
<dbReference type="AlphaFoldDB" id="A0A2S4W350"/>
<proteinExistence type="predicted"/>
<feature type="compositionally biased region" description="Basic and acidic residues" evidence="1">
    <location>
        <begin position="190"/>
        <end position="201"/>
    </location>
</feature>
<feature type="compositionally biased region" description="Low complexity" evidence="1">
    <location>
        <begin position="350"/>
        <end position="359"/>
    </location>
</feature>
<feature type="compositionally biased region" description="Basic residues" evidence="1">
    <location>
        <begin position="317"/>
        <end position="327"/>
    </location>
</feature>
<feature type="compositionally biased region" description="Polar residues" evidence="1">
    <location>
        <begin position="367"/>
        <end position="385"/>
    </location>
</feature>
<dbReference type="VEuPathDB" id="FungiDB:PSTT_13857"/>
<comment type="caution">
    <text evidence="2">The sequence shown here is derived from an EMBL/GenBank/DDBJ whole genome shotgun (WGS) entry which is preliminary data.</text>
</comment>
<feature type="compositionally biased region" description="Basic residues" evidence="1">
    <location>
        <begin position="12"/>
        <end position="31"/>
    </location>
</feature>
<feature type="compositionally biased region" description="Acidic residues" evidence="1">
    <location>
        <begin position="340"/>
        <end position="349"/>
    </location>
</feature>
<reference evidence="2 3" key="1">
    <citation type="submission" date="2017-12" db="EMBL/GenBank/DDBJ databases">
        <title>Gene loss provides genomic basis for host adaptation in cereal stripe rust fungi.</title>
        <authorList>
            <person name="Xia C."/>
        </authorList>
    </citation>
    <scope>NUCLEOTIDE SEQUENCE [LARGE SCALE GENOMIC DNA]</scope>
    <source>
        <strain evidence="2 3">93TX-2</strain>
    </source>
</reference>
<feature type="region of interest" description="Disordered" evidence="1">
    <location>
        <begin position="1"/>
        <end position="45"/>
    </location>
</feature>
<feature type="compositionally biased region" description="Basic and acidic residues" evidence="1">
    <location>
        <begin position="215"/>
        <end position="225"/>
    </location>
</feature>
<reference evidence="3" key="3">
    <citation type="journal article" date="2018" name="Mol. Plant Microbe Interact.">
        <title>Genome sequence resources for the wheat stripe rust pathogen (Puccinia striiformis f. sp. tritici) and the barley stripe rust pathogen (Puccinia striiformis f. sp. hordei).</title>
        <authorList>
            <person name="Xia C."/>
            <person name="Wang M."/>
            <person name="Yin C."/>
            <person name="Cornejo O.E."/>
            <person name="Hulbert S.H."/>
            <person name="Chen X."/>
        </authorList>
    </citation>
    <scope>NUCLEOTIDE SEQUENCE [LARGE SCALE GENOMIC DNA]</scope>
    <source>
        <strain evidence="3">93TX-2</strain>
    </source>
</reference>
<dbReference type="Proteomes" id="UP000238274">
    <property type="component" value="Unassembled WGS sequence"/>
</dbReference>
<keyword evidence="3" id="KW-1185">Reference proteome</keyword>
<protein>
    <submittedName>
        <fullName evidence="2">Uncharacterized protein</fullName>
    </submittedName>
</protein>
<dbReference type="EMBL" id="PKSM01000081">
    <property type="protein sequence ID" value="POW16204.1"/>
    <property type="molecule type" value="Genomic_DNA"/>
</dbReference>
<evidence type="ECO:0000313" key="2">
    <source>
        <dbReference type="EMBL" id="POW16204.1"/>
    </source>
</evidence>
<reference evidence="3" key="2">
    <citation type="journal article" date="2018" name="BMC Genomics">
        <title>Genomic insights into host adaptation between the wheat stripe rust pathogen (Puccinia striiformis f. sp. tritici) and the barley stripe rust pathogen (Puccinia striiformis f. sp. hordei).</title>
        <authorList>
            <person name="Xia C."/>
            <person name="Wang M."/>
            <person name="Yin C."/>
            <person name="Cornejo O.E."/>
            <person name="Hulbert S.H."/>
            <person name="Chen X."/>
        </authorList>
    </citation>
    <scope>NUCLEOTIDE SEQUENCE [LARGE SCALE GENOMIC DNA]</scope>
    <source>
        <strain evidence="3">93TX-2</strain>
    </source>
</reference>